<dbReference type="Proteomes" id="UP000655287">
    <property type="component" value="Unassembled WGS sequence"/>
</dbReference>
<comment type="caution">
    <text evidence="1">The sequence shown here is derived from an EMBL/GenBank/DDBJ whole genome shotgun (WGS) entry which is preliminary data.</text>
</comment>
<dbReference type="GO" id="GO:0003677">
    <property type="term" value="F:DNA binding"/>
    <property type="evidence" value="ECO:0007669"/>
    <property type="project" value="InterPro"/>
</dbReference>
<reference evidence="1" key="1">
    <citation type="submission" date="2021-01" db="EMBL/GenBank/DDBJ databases">
        <title>Whole genome shotgun sequence of Sphaerisporangium rufum NBRC 109079.</title>
        <authorList>
            <person name="Komaki H."/>
            <person name="Tamura T."/>
        </authorList>
    </citation>
    <scope>NUCLEOTIDE SEQUENCE</scope>
    <source>
        <strain evidence="1">NBRC 109079</strain>
    </source>
</reference>
<organism evidence="1 2">
    <name type="scientific">Sphaerisporangium rufum</name>
    <dbReference type="NCBI Taxonomy" id="1381558"/>
    <lineage>
        <taxon>Bacteria</taxon>
        <taxon>Bacillati</taxon>
        <taxon>Actinomycetota</taxon>
        <taxon>Actinomycetes</taxon>
        <taxon>Streptosporangiales</taxon>
        <taxon>Streptosporangiaceae</taxon>
        <taxon>Sphaerisporangium</taxon>
    </lineage>
</organism>
<accession>A0A919R2W2</accession>
<dbReference type="InterPro" id="IPR011010">
    <property type="entry name" value="DNA_brk_join_enz"/>
</dbReference>
<evidence type="ECO:0000313" key="1">
    <source>
        <dbReference type="EMBL" id="GII78677.1"/>
    </source>
</evidence>
<dbReference type="EMBL" id="BOOU01000052">
    <property type="protein sequence ID" value="GII78677.1"/>
    <property type="molecule type" value="Genomic_DNA"/>
</dbReference>
<keyword evidence="2" id="KW-1185">Reference proteome</keyword>
<evidence type="ECO:0000313" key="2">
    <source>
        <dbReference type="Proteomes" id="UP000655287"/>
    </source>
</evidence>
<name>A0A919R2W2_9ACTN</name>
<proteinExistence type="predicted"/>
<dbReference type="SUPFAM" id="SSF56349">
    <property type="entry name" value="DNA breaking-rejoining enzymes"/>
    <property type="match status" value="1"/>
</dbReference>
<sequence length="280" mass="30201">MATGPAPVEHPAPVEYAVAAELYLASLRLGTASRRVYRIALATWAWHLVGRVPPPGRSRRGAAPPVLPLALLDPPDGARRLRDALERRAAGADPRTVGRELSILRGAVTWWRTNGWITGDPLHRLRPPAAAAAAPAAVLGPEHLKAIFRLPAGLREQACWRLVHETAAPIERLLALDVDDLDLVRRRIRAEPAVRWGAGAGRLLPLLVAGRASGPVFLTERRAAAGTPARDRCPVTGRGRLSYRRAAELFTAATAPLDPAGRGWTLRDLRTARRPVAPTG</sequence>
<gene>
    <name evidence="1" type="ORF">Sru01_36590</name>
</gene>
<protein>
    <submittedName>
        <fullName evidence="1">Uncharacterized protein</fullName>
    </submittedName>
</protein>
<dbReference type="RefSeq" id="WP_203987497.1">
    <property type="nucleotide sequence ID" value="NZ_BOOU01000052.1"/>
</dbReference>
<dbReference type="AlphaFoldDB" id="A0A919R2W2"/>